<comment type="similarity">
    <text evidence="3 11">Belongs to the PrsA family.</text>
</comment>
<keyword evidence="4 11" id="KW-1003">Cell membrane</keyword>
<dbReference type="PROSITE" id="PS51257">
    <property type="entry name" value="PROKAR_LIPOPROTEIN"/>
    <property type="match status" value="1"/>
</dbReference>
<keyword evidence="6 11" id="KW-0697">Rotamase</keyword>
<comment type="catalytic activity">
    <reaction evidence="1 11">
        <text>[protein]-peptidylproline (omega=180) = [protein]-peptidylproline (omega=0)</text>
        <dbReference type="Rhea" id="RHEA:16237"/>
        <dbReference type="Rhea" id="RHEA-COMP:10747"/>
        <dbReference type="Rhea" id="RHEA-COMP:10748"/>
        <dbReference type="ChEBI" id="CHEBI:83833"/>
        <dbReference type="ChEBI" id="CHEBI:83834"/>
        <dbReference type="EC" id="5.2.1.8"/>
    </reaction>
</comment>
<evidence type="ECO:0000256" key="7">
    <source>
        <dbReference type="ARBA" id="ARBA00023136"/>
    </source>
</evidence>
<evidence type="ECO:0000256" key="10">
    <source>
        <dbReference type="ARBA" id="ARBA00023288"/>
    </source>
</evidence>
<comment type="caution">
    <text evidence="13">The sequence shown here is derived from an EMBL/GenBank/DDBJ whole genome shotgun (WGS) entry which is preliminary data.</text>
</comment>
<keyword evidence="7 11" id="KW-0472">Membrane</keyword>
<evidence type="ECO:0000256" key="2">
    <source>
        <dbReference type="ARBA" id="ARBA00004193"/>
    </source>
</evidence>
<dbReference type="PANTHER" id="PTHR47245">
    <property type="entry name" value="PEPTIDYLPROLYL ISOMERASE"/>
    <property type="match status" value="1"/>
</dbReference>
<dbReference type="InterPro" id="IPR027304">
    <property type="entry name" value="Trigger_fact/SurA_dom_sf"/>
</dbReference>
<comment type="subcellular location">
    <subcellularLocation>
        <location evidence="2 11">Cell membrane</location>
        <topology evidence="2 11">Lipid-anchor</topology>
    </subcellularLocation>
</comment>
<dbReference type="InterPro" id="IPR046357">
    <property type="entry name" value="PPIase_dom_sf"/>
</dbReference>
<evidence type="ECO:0000256" key="9">
    <source>
        <dbReference type="ARBA" id="ARBA00023235"/>
    </source>
</evidence>
<dbReference type="EC" id="5.2.1.8" evidence="11"/>
<evidence type="ECO:0000259" key="12">
    <source>
        <dbReference type="PROSITE" id="PS50198"/>
    </source>
</evidence>
<dbReference type="Pfam" id="PF00639">
    <property type="entry name" value="Rotamase"/>
    <property type="match status" value="1"/>
</dbReference>
<evidence type="ECO:0000256" key="1">
    <source>
        <dbReference type="ARBA" id="ARBA00000971"/>
    </source>
</evidence>
<comment type="function">
    <text evidence="11">Plays a major role in protein secretion by helping the post-translocational extracellular folding of several secreted proteins.</text>
</comment>
<gene>
    <name evidence="11" type="primary">prsA</name>
    <name evidence="13" type="ORF">IAA89_00480</name>
</gene>
<sequence length="296" mass="33236">MNKKWLIIPAGILTAITLSSCGSKTVATTDGGKITEAQYYSSMKQTTQGKQVLQQMILNKVLEKKYGNKVTNAQVNKRYNQFKKQYGDNFSTALQQENLTPNSFKKQIRSNLLLKEAVKNDVKITNADLKKQFKTWEPKVQTAIIMTKNENKAQQAINDLNNGQNFADVAKKYSQDSNTKNKGGKLPKFDNTSSLVPTPIKKAAFKLNNGQYTKTPIKSSNSGVTAYYIIKMINKPNKGTWQQHKNALREQILDQDMNVNNSSVLQKVVSEELKDGNVSIKDKDLKNILSAYTTNN</sequence>
<evidence type="ECO:0000256" key="6">
    <source>
        <dbReference type="ARBA" id="ARBA00023110"/>
    </source>
</evidence>
<dbReference type="HAMAP" id="MF_01145">
    <property type="entry name" value="Foldase_PrsA"/>
    <property type="match status" value="1"/>
</dbReference>
<dbReference type="GO" id="GO:0005886">
    <property type="term" value="C:plasma membrane"/>
    <property type="evidence" value="ECO:0007669"/>
    <property type="project" value="UniProtKB-SubCell"/>
</dbReference>
<evidence type="ECO:0000256" key="3">
    <source>
        <dbReference type="ARBA" id="ARBA00006071"/>
    </source>
</evidence>
<dbReference type="AlphaFoldDB" id="A0A9D9E5G0"/>
<dbReference type="Gene3D" id="1.10.4030.10">
    <property type="entry name" value="Porin chaperone SurA, peptide-binding domain"/>
    <property type="match status" value="1"/>
</dbReference>
<dbReference type="InterPro" id="IPR023059">
    <property type="entry name" value="Foldase_PrsA"/>
</dbReference>
<dbReference type="NCBIfam" id="NF003356">
    <property type="entry name" value="PRK04405.1"/>
    <property type="match status" value="1"/>
</dbReference>
<keyword evidence="8 11" id="KW-0564">Palmitate</keyword>
<dbReference type="InterPro" id="IPR050245">
    <property type="entry name" value="PrsA_foldase"/>
</dbReference>
<evidence type="ECO:0000256" key="8">
    <source>
        <dbReference type="ARBA" id="ARBA00023139"/>
    </source>
</evidence>
<feature type="domain" description="PpiC" evidence="12">
    <location>
        <begin position="137"/>
        <end position="220"/>
    </location>
</feature>
<protein>
    <recommendedName>
        <fullName evidence="11">Foldase protein PrsA</fullName>
        <ecNumber evidence="11">5.2.1.8</ecNumber>
    </recommendedName>
</protein>
<name>A0A9D9E5G0_9LACO</name>
<dbReference type="InterPro" id="IPR000297">
    <property type="entry name" value="PPIase_PpiC"/>
</dbReference>
<evidence type="ECO:0000313" key="14">
    <source>
        <dbReference type="Proteomes" id="UP000823614"/>
    </source>
</evidence>
<reference evidence="13" key="2">
    <citation type="journal article" date="2021" name="PeerJ">
        <title>Extensive microbial diversity within the chicken gut microbiome revealed by metagenomics and culture.</title>
        <authorList>
            <person name="Gilroy R."/>
            <person name="Ravi A."/>
            <person name="Getino M."/>
            <person name="Pursley I."/>
            <person name="Horton D.L."/>
            <person name="Alikhan N.F."/>
            <person name="Baker D."/>
            <person name="Gharbi K."/>
            <person name="Hall N."/>
            <person name="Watson M."/>
            <person name="Adriaenssens E.M."/>
            <person name="Foster-Nyarko E."/>
            <person name="Jarju S."/>
            <person name="Secka A."/>
            <person name="Antonio M."/>
            <person name="Oren A."/>
            <person name="Chaudhuri R.R."/>
            <person name="La Ragione R."/>
            <person name="Hildebrand F."/>
            <person name="Pallen M.J."/>
        </authorList>
    </citation>
    <scope>NUCLEOTIDE SEQUENCE</scope>
    <source>
        <strain evidence="13">C6-149</strain>
    </source>
</reference>
<evidence type="ECO:0000256" key="11">
    <source>
        <dbReference type="HAMAP-Rule" id="MF_01145"/>
    </source>
</evidence>
<dbReference type="SUPFAM" id="SSF109998">
    <property type="entry name" value="Triger factor/SurA peptide-binding domain-like"/>
    <property type="match status" value="1"/>
</dbReference>
<dbReference type="PANTHER" id="PTHR47245:SF1">
    <property type="entry name" value="FOLDASE PROTEIN PRSA"/>
    <property type="match status" value="1"/>
</dbReference>
<accession>A0A9D9E5G0</accession>
<dbReference type="PROSITE" id="PS50198">
    <property type="entry name" value="PPIC_PPIASE_2"/>
    <property type="match status" value="1"/>
</dbReference>
<dbReference type="Gene3D" id="3.10.50.40">
    <property type="match status" value="1"/>
</dbReference>
<evidence type="ECO:0000256" key="4">
    <source>
        <dbReference type="ARBA" id="ARBA00022475"/>
    </source>
</evidence>
<evidence type="ECO:0000313" key="13">
    <source>
        <dbReference type="EMBL" id="MBO8440917.1"/>
    </source>
</evidence>
<dbReference type="GO" id="GO:0003755">
    <property type="term" value="F:peptidyl-prolyl cis-trans isomerase activity"/>
    <property type="evidence" value="ECO:0007669"/>
    <property type="project" value="UniProtKB-UniRule"/>
</dbReference>
<dbReference type="EMBL" id="JADIMP010000010">
    <property type="protein sequence ID" value="MBO8440917.1"/>
    <property type="molecule type" value="Genomic_DNA"/>
</dbReference>
<dbReference type="SUPFAM" id="SSF54534">
    <property type="entry name" value="FKBP-like"/>
    <property type="match status" value="1"/>
</dbReference>
<dbReference type="GO" id="GO:0006457">
    <property type="term" value="P:protein folding"/>
    <property type="evidence" value="ECO:0007669"/>
    <property type="project" value="UniProtKB-UniRule"/>
</dbReference>
<keyword evidence="9 11" id="KW-0413">Isomerase</keyword>
<keyword evidence="10 11" id="KW-0449">Lipoprotein</keyword>
<organism evidence="13 14">
    <name type="scientific">Candidatus Gallilactobacillus intestinavium</name>
    <dbReference type="NCBI Taxonomy" id="2840838"/>
    <lineage>
        <taxon>Bacteria</taxon>
        <taxon>Bacillati</taxon>
        <taxon>Bacillota</taxon>
        <taxon>Bacilli</taxon>
        <taxon>Lactobacillales</taxon>
        <taxon>Lactobacillaceae</taxon>
        <taxon>Lactobacillaceae incertae sedis</taxon>
        <taxon>Candidatus Gallilactobacillus</taxon>
    </lineage>
</organism>
<proteinExistence type="inferred from homology"/>
<evidence type="ECO:0000256" key="5">
    <source>
        <dbReference type="ARBA" id="ARBA00022729"/>
    </source>
</evidence>
<reference evidence="13" key="1">
    <citation type="submission" date="2020-10" db="EMBL/GenBank/DDBJ databases">
        <authorList>
            <person name="Gilroy R."/>
        </authorList>
    </citation>
    <scope>NUCLEOTIDE SEQUENCE</scope>
    <source>
        <strain evidence="13">C6-149</strain>
    </source>
</reference>
<dbReference type="Proteomes" id="UP000823614">
    <property type="component" value="Unassembled WGS sequence"/>
</dbReference>
<keyword evidence="5 11" id="KW-0732">Signal</keyword>